<dbReference type="HOGENOM" id="CLU_1897620_0_0_1"/>
<evidence type="ECO:0000313" key="2">
    <source>
        <dbReference type="EMBL" id="ELU39237.1"/>
    </source>
</evidence>
<sequence length="134" mass="14955">MERRRAHRFTATRHLATYTYNEADSDSVDRLNQSPGQVAYNESTHCAGMGLLMRSVISYSANIHIPNLVDSFFVFEAYREPDTSGRWGGANSSRLERLMNVVGPSPTSQTALTSAAHDPTGEDSPEIHFHPFLR</sequence>
<accession>L8WR20</accession>
<reference evidence="2 3" key="1">
    <citation type="journal article" date="2013" name="Nat. Commun.">
        <title>The evolution and pathogenic mechanisms of the rice sheath blight pathogen.</title>
        <authorList>
            <person name="Zheng A."/>
            <person name="Lin R."/>
            <person name="Xu L."/>
            <person name="Qin P."/>
            <person name="Tang C."/>
            <person name="Ai P."/>
            <person name="Zhang D."/>
            <person name="Liu Y."/>
            <person name="Sun Z."/>
            <person name="Feng H."/>
            <person name="Wang Y."/>
            <person name="Chen Y."/>
            <person name="Liang X."/>
            <person name="Fu R."/>
            <person name="Li Q."/>
            <person name="Zhang J."/>
            <person name="Yu X."/>
            <person name="Xie Z."/>
            <person name="Ding L."/>
            <person name="Guan P."/>
            <person name="Tang J."/>
            <person name="Liang Y."/>
            <person name="Wang S."/>
            <person name="Deng Q."/>
            <person name="Li S."/>
            <person name="Zhu J."/>
            <person name="Wang L."/>
            <person name="Liu H."/>
            <person name="Li P."/>
        </authorList>
    </citation>
    <scope>NUCLEOTIDE SEQUENCE [LARGE SCALE GENOMIC DNA]</scope>
    <source>
        <strain evidence="3">AG-1 IA</strain>
    </source>
</reference>
<comment type="caution">
    <text evidence="2">The sequence shown here is derived from an EMBL/GenBank/DDBJ whole genome shotgun (WGS) entry which is preliminary data.</text>
</comment>
<evidence type="ECO:0000256" key="1">
    <source>
        <dbReference type="SAM" id="MobiDB-lite"/>
    </source>
</evidence>
<evidence type="ECO:0000313" key="3">
    <source>
        <dbReference type="Proteomes" id="UP000011668"/>
    </source>
</evidence>
<proteinExistence type="predicted"/>
<dbReference type="EMBL" id="AFRT01001861">
    <property type="protein sequence ID" value="ELU39237.1"/>
    <property type="molecule type" value="Genomic_DNA"/>
</dbReference>
<organism evidence="2 3">
    <name type="scientific">Thanatephorus cucumeris (strain AG1-IA)</name>
    <name type="common">Rice sheath blight fungus</name>
    <name type="synonym">Rhizoctonia solani</name>
    <dbReference type="NCBI Taxonomy" id="983506"/>
    <lineage>
        <taxon>Eukaryota</taxon>
        <taxon>Fungi</taxon>
        <taxon>Dikarya</taxon>
        <taxon>Basidiomycota</taxon>
        <taxon>Agaricomycotina</taxon>
        <taxon>Agaricomycetes</taxon>
        <taxon>Cantharellales</taxon>
        <taxon>Ceratobasidiaceae</taxon>
        <taxon>Rhizoctonia</taxon>
        <taxon>Rhizoctonia solani AG-1</taxon>
    </lineage>
</organism>
<dbReference type="Proteomes" id="UP000011668">
    <property type="component" value="Unassembled WGS sequence"/>
</dbReference>
<feature type="region of interest" description="Disordered" evidence="1">
    <location>
        <begin position="102"/>
        <end position="134"/>
    </location>
</feature>
<name>L8WR20_THACA</name>
<gene>
    <name evidence="2" type="ORF">AG1IA_06727</name>
</gene>
<protein>
    <submittedName>
        <fullName evidence="2">Uncharacterized protein</fullName>
    </submittedName>
</protein>
<feature type="compositionally biased region" description="Basic and acidic residues" evidence="1">
    <location>
        <begin position="125"/>
        <end position="134"/>
    </location>
</feature>
<dbReference type="AlphaFoldDB" id="L8WR20"/>
<keyword evidence="3" id="KW-1185">Reference proteome</keyword>